<dbReference type="Gene3D" id="3.40.50.2000">
    <property type="entry name" value="Glycogen Phosphorylase B"/>
    <property type="match status" value="2"/>
</dbReference>
<name>A0A553IH59_ACHLA</name>
<evidence type="ECO:0000259" key="1">
    <source>
        <dbReference type="Pfam" id="PF00534"/>
    </source>
</evidence>
<feature type="domain" description="Glycosyltransferase subfamily 4-like N-terminal" evidence="2">
    <location>
        <begin position="24"/>
        <end position="144"/>
    </location>
</feature>
<dbReference type="PANTHER" id="PTHR12526">
    <property type="entry name" value="GLYCOSYLTRANSFERASE"/>
    <property type="match status" value="1"/>
</dbReference>
<dbReference type="Proteomes" id="UP000315938">
    <property type="component" value="Unassembled WGS sequence"/>
</dbReference>
<accession>A0A553IH59</accession>
<dbReference type="GO" id="GO:0016757">
    <property type="term" value="F:glycosyltransferase activity"/>
    <property type="evidence" value="ECO:0007669"/>
    <property type="project" value="InterPro"/>
</dbReference>
<gene>
    <name evidence="3" type="ORF">FNV44_00395</name>
</gene>
<dbReference type="Pfam" id="PF13439">
    <property type="entry name" value="Glyco_transf_4"/>
    <property type="match status" value="1"/>
</dbReference>
<dbReference type="InterPro" id="IPR028098">
    <property type="entry name" value="Glyco_trans_4-like_N"/>
</dbReference>
<reference evidence="3 4" key="1">
    <citation type="submission" date="2019-07" db="EMBL/GenBank/DDBJ databases">
        <title>Genome sequence of Acholeplasma laidlawii strain with increased resistance to erythromycin.</title>
        <authorList>
            <person name="Medvedeva E.S."/>
            <person name="Baranova N.B."/>
            <person name="Siniagina M.N."/>
            <person name="Mouzykantov A."/>
            <person name="Chernova O.A."/>
            <person name="Chernov V.M."/>
        </authorList>
    </citation>
    <scope>NUCLEOTIDE SEQUENCE [LARGE SCALE GENOMIC DNA]</scope>
    <source>
        <strain evidence="3 4">PG8REry</strain>
    </source>
</reference>
<evidence type="ECO:0000259" key="2">
    <source>
        <dbReference type="Pfam" id="PF13439"/>
    </source>
</evidence>
<dbReference type="PANTHER" id="PTHR12526:SF637">
    <property type="entry name" value="GLYCOSYLTRANSFERASE EPSF-RELATED"/>
    <property type="match status" value="1"/>
</dbReference>
<feature type="domain" description="Glycosyl transferase family 1" evidence="1">
    <location>
        <begin position="204"/>
        <end position="316"/>
    </location>
</feature>
<dbReference type="InterPro" id="IPR001296">
    <property type="entry name" value="Glyco_trans_1"/>
</dbReference>
<dbReference type="AlphaFoldDB" id="A0A553IH59"/>
<dbReference type="Pfam" id="PF00534">
    <property type="entry name" value="Glycos_transf_1"/>
    <property type="match status" value="1"/>
</dbReference>
<dbReference type="RefSeq" id="WP_081423652.1">
    <property type="nucleotide sequence ID" value="NZ_JACAOG010000001.1"/>
</dbReference>
<dbReference type="EMBL" id="VKID01000001">
    <property type="protein sequence ID" value="TRX99533.1"/>
    <property type="molecule type" value="Genomic_DNA"/>
</dbReference>
<evidence type="ECO:0000313" key="3">
    <source>
        <dbReference type="EMBL" id="TRX99533.1"/>
    </source>
</evidence>
<proteinExistence type="predicted"/>
<evidence type="ECO:0000313" key="4">
    <source>
        <dbReference type="Proteomes" id="UP000315938"/>
    </source>
</evidence>
<dbReference type="SUPFAM" id="SSF53756">
    <property type="entry name" value="UDP-Glycosyltransferase/glycogen phosphorylase"/>
    <property type="match status" value="1"/>
</dbReference>
<protein>
    <submittedName>
        <fullName evidence="3">Glycosyltransferase family 1 protein</fullName>
    </submittedName>
</protein>
<comment type="caution">
    <text evidence="3">The sequence shown here is derived from an EMBL/GenBank/DDBJ whole genome shotgun (WGS) entry which is preliminary data.</text>
</comment>
<organism evidence="3 4">
    <name type="scientific">Acholeplasma laidlawii</name>
    <dbReference type="NCBI Taxonomy" id="2148"/>
    <lineage>
        <taxon>Bacteria</taxon>
        <taxon>Bacillati</taxon>
        <taxon>Mycoplasmatota</taxon>
        <taxon>Mollicutes</taxon>
        <taxon>Acholeplasmatales</taxon>
        <taxon>Acholeplasmataceae</taxon>
        <taxon>Acholeplasma</taxon>
    </lineage>
</organism>
<sequence length="390" mass="45075">MKMKLNNDQFITKIAVFPGVFLNGGVEYVVEEIFNSMRDKNIVYDIYVSRNYEGPKDKQLIAKGVRIFYIPEMKNLNPLKYIRLIRKMLKSNGKYDYIHVHSIHSGVLNSIAGYFAGIKNRIYHVHNTSDPLLKGLRFPKLYRFVSTRMIRMFNNKYIACGKDAGIYIYGNKLVMKKVLILKNAINLEIFKPIHTTKYRKIALDRNDNTVFIGNAARFTEVKNQRFLIELIYEANLNGDYRLLLAGDGELKDIYEKLVSELNIKDKVYFLGNITDMNLFYNSLDVFILPSLHEGLPLSLVESQSCGIPSIASENITEEVDMGLNLMTRISLTEKKNKWINQIDRVISIDKPKLEDIAKGIRDKKYDLDSFKDQVLTIYKLKVEGAKHESK</sequence>
<keyword evidence="3" id="KW-0808">Transferase</keyword>